<accession>A0A9D1PLQ4</accession>
<comment type="subcellular location">
    <subcellularLocation>
        <location evidence="1">Cell membrane</location>
        <topology evidence="1">Multi-pass membrane protein</topology>
    </subcellularLocation>
</comment>
<dbReference type="InterPro" id="IPR050469">
    <property type="entry name" value="Diguanylate_Cyclase"/>
</dbReference>
<dbReference type="Pfam" id="PF07694">
    <property type="entry name" value="5TM-5TMR_LYT"/>
    <property type="match status" value="1"/>
</dbReference>
<dbReference type="InterPro" id="IPR043128">
    <property type="entry name" value="Rev_trsase/Diguanyl_cyclase"/>
</dbReference>
<organism evidence="8 9">
    <name type="scientific">Candidatus Pseudogracilibacillus intestinigallinarum</name>
    <dbReference type="NCBI Taxonomy" id="2838742"/>
    <lineage>
        <taxon>Bacteria</taxon>
        <taxon>Bacillati</taxon>
        <taxon>Bacillota</taxon>
        <taxon>Bacilli</taxon>
        <taxon>Bacillales</taxon>
        <taxon>Bacillaceae</taxon>
        <taxon>Pseudogracilibacillus</taxon>
    </lineage>
</organism>
<protein>
    <submittedName>
        <fullName evidence="8">Diguanylate cyclase</fullName>
        <ecNumber evidence="8">2.7.7.65</ecNumber>
    </submittedName>
</protein>
<dbReference type="GO" id="GO:0052621">
    <property type="term" value="F:diguanylate cyclase activity"/>
    <property type="evidence" value="ECO:0007669"/>
    <property type="project" value="UniProtKB-EC"/>
</dbReference>
<dbReference type="EC" id="2.7.7.65" evidence="8"/>
<evidence type="ECO:0000256" key="6">
    <source>
        <dbReference type="SAM" id="Phobius"/>
    </source>
</evidence>
<feature type="transmembrane region" description="Helical" evidence="6">
    <location>
        <begin position="34"/>
        <end position="52"/>
    </location>
</feature>
<dbReference type="PANTHER" id="PTHR45138">
    <property type="entry name" value="REGULATORY COMPONENTS OF SENSORY TRANSDUCTION SYSTEM"/>
    <property type="match status" value="1"/>
</dbReference>
<dbReference type="GO" id="GO:0005886">
    <property type="term" value="C:plasma membrane"/>
    <property type="evidence" value="ECO:0007669"/>
    <property type="project" value="UniProtKB-SubCell"/>
</dbReference>
<evidence type="ECO:0000256" key="2">
    <source>
        <dbReference type="ARBA" id="ARBA00022475"/>
    </source>
</evidence>
<dbReference type="NCBIfam" id="TIGR00254">
    <property type="entry name" value="GGDEF"/>
    <property type="match status" value="1"/>
</dbReference>
<dbReference type="InterPro" id="IPR011620">
    <property type="entry name" value="Sig_transdc_His_kinase_LytS_TM"/>
</dbReference>
<dbReference type="CDD" id="cd01949">
    <property type="entry name" value="GGDEF"/>
    <property type="match status" value="1"/>
</dbReference>
<evidence type="ECO:0000313" key="8">
    <source>
        <dbReference type="EMBL" id="HIV73714.1"/>
    </source>
</evidence>
<comment type="caution">
    <text evidence="8">The sequence shown here is derived from an EMBL/GenBank/DDBJ whole genome shotgun (WGS) entry which is preliminary data.</text>
</comment>
<dbReference type="Proteomes" id="UP000823937">
    <property type="component" value="Unassembled WGS sequence"/>
</dbReference>
<sequence>MVLTTIINLCVLFTFSVLLFTYSRRINKFASHTIIHKISIGIFSGGIGLILIETSIRVTPEVLIDTRTVPIILSGILGGPIALFTSGLLLGIIRVIIGGFSSVAIIGGFNTIVSTIFLIVLSKKLPLNYKNAKYFFNLMIVQTGIVLLYITGVSVETLLYSFYFLFFTNLSLYVVIRLMVLLEDHFYMFDVHRKESEVDILTGLYNRRKFLQIIETFLKQRTEMFSIILLDIDNFKQINDTYGHQIGDEVLKSFAM</sequence>
<dbReference type="AlphaFoldDB" id="A0A9D1PLQ4"/>
<dbReference type="GO" id="GO:0071555">
    <property type="term" value="P:cell wall organization"/>
    <property type="evidence" value="ECO:0007669"/>
    <property type="project" value="InterPro"/>
</dbReference>
<feature type="non-terminal residue" evidence="8">
    <location>
        <position position="256"/>
    </location>
</feature>
<dbReference type="PANTHER" id="PTHR45138:SF9">
    <property type="entry name" value="DIGUANYLATE CYCLASE DGCM-RELATED"/>
    <property type="match status" value="1"/>
</dbReference>
<reference evidence="8" key="1">
    <citation type="journal article" date="2021" name="PeerJ">
        <title>Extensive microbial diversity within the chicken gut microbiome revealed by metagenomics and culture.</title>
        <authorList>
            <person name="Gilroy R."/>
            <person name="Ravi A."/>
            <person name="Getino M."/>
            <person name="Pursley I."/>
            <person name="Horton D.L."/>
            <person name="Alikhan N.F."/>
            <person name="Baker D."/>
            <person name="Gharbi K."/>
            <person name="Hall N."/>
            <person name="Watson M."/>
            <person name="Adriaenssens E.M."/>
            <person name="Foster-Nyarko E."/>
            <person name="Jarju S."/>
            <person name="Secka A."/>
            <person name="Antonio M."/>
            <person name="Oren A."/>
            <person name="Chaudhuri R.R."/>
            <person name="La Ragione R."/>
            <person name="Hildebrand F."/>
            <person name="Pallen M.J."/>
        </authorList>
    </citation>
    <scope>NUCLEOTIDE SEQUENCE</scope>
    <source>
        <strain evidence="8">CHK169-2315</strain>
    </source>
</reference>
<dbReference type="SUPFAM" id="SSF55073">
    <property type="entry name" value="Nucleotide cyclase"/>
    <property type="match status" value="1"/>
</dbReference>
<dbReference type="GO" id="GO:1902201">
    <property type="term" value="P:negative regulation of bacterial-type flagellum-dependent cell motility"/>
    <property type="evidence" value="ECO:0007669"/>
    <property type="project" value="TreeGrafter"/>
</dbReference>
<keyword evidence="4 6" id="KW-1133">Transmembrane helix</keyword>
<keyword evidence="2" id="KW-1003">Cell membrane</keyword>
<dbReference type="InterPro" id="IPR029787">
    <property type="entry name" value="Nucleotide_cyclase"/>
</dbReference>
<gene>
    <name evidence="8" type="ORF">H9895_01375</name>
</gene>
<dbReference type="Gene3D" id="3.30.70.270">
    <property type="match status" value="1"/>
</dbReference>
<feature type="transmembrane region" description="Helical" evidence="6">
    <location>
        <begin position="134"/>
        <end position="155"/>
    </location>
</feature>
<proteinExistence type="predicted"/>
<evidence type="ECO:0000256" key="5">
    <source>
        <dbReference type="ARBA" id="ARBA00023136"/>
    </source>
</evidence>
<feature type="transmembrane region" description="Helical" evidence="6">
    <location>
        <begin position="162"/>
        <end position="182"/>
    </location>
</feature>
<evidence type="ECO:0000256" key="4">
    <source>
        <dbReference type="ARBA" id="ARBA00022989"/>
    </source>
</evidence>
<name>A0A9D1PLQ4_9BACI</name>
<keyword evidence="8" id="KW-0548">Nucleotidyltransferase</keyword>
<dbReference type="GO" id="GO:0043709">
    <property type="term" value="P:cell adhesion involved in single-species biofilm formation"/>
    <property type="evidence" value="ECO:0007669"/>
    <property type="project" value="TreeGrafter"/>
</dbReference>
<evidence type="ECO:0000256" key="1">
    <source>
        <dbReference type="ARBA" id="ARBA00004651"/>
    </source>
</evidence>
<keyword evidence="5 6" id="KW-0472">Membrane</keyword>
<feature type="transmembrane region" description="Helical" evidence="6">
    <location>
        <begin position="72"/>
        <end position="93"/>
    </location>
</feature>
<evidence type="ECO:0000259" key="7">
    <source>
        <dbReference type="PROSITE" id="PS50887"/>
    </source>
</evidence>
<dbReference type="InterPro" id="IPR000160">
    <property type="entry name" value="GGDEF_dom"/>
</dbReference>
<feature type="transmembrane region" description="Helical" evidence="6">
    <location>
        <begin position="100"/>
        <end position="122"/>
    </location>
</feature>
<reference evidence="8" key="2">
    <citation type="submission" date="2021-04" db="EMBL/GenBank/DDBJ databases">
        <authorList>
            <person name="Gilroy R."/>
        </authorList>
    </citation>
    <scope>NUCLEOTIDE SEQUENCE</scope>
    <source>
        <strain evidence="8">CHK169-2315</strain>
    </source>
</reference>
<dbReference type="PROSITE" id="PS50887">
    <property type="entry name" value="GGDEF"/>
    <property type="match status" value="1"/>
</dbReference>
<feature type="domain" description="GGDEF" evidence="7">
    <location>
        <begin position="223"/>
        <end position="256"/>
    </location>
</feature>
<evidence type="ECO:0000256" key="3">
    <source>
        <dbReference type="ARBA" id="ARBA00022692"/>
    </source>
</evidence>
<keyword evidence="3 6" id="KW-0812">Transmembrane</keyword>
<feature type="transmembrane region" description="Helical" evidence="6">
    <location>
        <begin position="6"/>
        <end position="22"/>
    </location>
</feature>
<dbReference type="EMBL" id="DXHX01000020">
    <property type="protein sequence ID" value="HIV73714.1"/>
    <property type="molecule type" value="Genomic_DNA"/>
</dbReference>
<dbReference type="GO" id="GO:0000155">
    <property type="term" value="F:phosphorelay sensor kinase activity"/>
    <property type="evidence" value="ECO:0007669"/>
    <property type="project" value="InterPro"/>
</dbReference>
<evidence type="ECO:0000313" key="9">
    <source>
        <dbReference type="Proteomes" id="UP000823937"/>
    </source>
</evidence>
<keyword evidence="8" id="KW-0808">Transferase</keyword>
<dbReference type="Pfam" id="PF00990">
    <property type="entry name" value="GGDEF"/>
    <property type="match status" value="1"/>
</dbReference>